<dbReference type="EMBL" id="CP061800">
    <property type="protein sequence ID" value="QTA92654.1"/>
    <property type="molecule type" value="Genomic_DNA"/>
</dbReference>
<gene>
    <name evidence="1" type="ORF">dnm_087410</name>
</gene>
<sequence length="86" mass="9952">MSETELFSLIRNLSDIVPTLYARMQPKNNYRDVLVNGKQSYYFRSRGKMSEKLIAVLPLPSKDVKILIISDKYSARWVSVPPILTF</sequence>
<accession>A0A975GT30</accession>
<keyword evidence="2" id="KW-1185">Reference proteome</keyword>
<name>A0A975GT30_9BACT</name>
<evidence type="ECO:0000313" key="2">
    <source>
        <dbReference type="Proteomes" id="UP000663722"/>
    </source>
</evidence>
<dbReference type="KEGG" id="dmm:dnm_087410"/>
<reference evidence="1" key="1">
    <citation type="journal article" date="2021" name="Microb. Physiol.">
        <title>Proteogenomic Insights into the Physiology of Marine, Sulfate-Reducing, Filamentous Desulfonema limicola and Desulfonema magnum.</title>
        <authorList>
            <person name="Schnaars V."/>
            <person name="Wohlbrand L."/>
            <person name="Scheve S."/>
            <person name="Hinrichs C."/>
            <person name="Reinhardt R."/>
            <person name="Rabus R."/>
        </authorList>
    </citation>
    <scope>NUCLEOTIDE SEQUENCE</scope>
    <source>
        <strain evidence="1">4be13</strain>
    </source>
</reference>
<dbReference type="AlphaFoldDB" id="A0A975GT30"/>
<protein>
    <submittedName>
        <fullName evidence="1">Uncharacterized protein</fullName>
    </submittedName>
</protein>
<evidence type="ECO:0000313" key="1">
    <source>
        <dbReference type="EMBL" id="QTA92654.1"/>
    </source>
</evidence>
<proteinExistence type="predicted"/>
<organism evidence="1 2">
    <name type="scientific">Desulfonema magnum</name>
    <dbReference type="NCBI Taxonomy" id="45655"/>
    <lineage>
        <taxon>Bacteria</taxon>
        <taxon>Pseudomonadati</taxon>
        <taxon>Thermodesulfobacteriota</taxon>
        <taxon>Desulfobacteria</taxon>
        <taxon>Desulfobacterales</taxon>
        <taxon>Desulfococcaceae</taxon>
        <taxon>Desulfonema</taxon>
    </lineage>
</organism>
<dbReference type="Proteomes" id="UP000663722">
    <property type="component" value="Chromosome"/>
</dbReference>